<dbReference type="GO" id="GO:0016020">
    <property type="term" value="C:membrane"/>
    <property type="evidence" value="ECO:0007669"/>
    <property type="project" value="UniProtKB-SubCell"/>
</dbReference>
<dbReference type="GO" id="GO:0004100">
    <property type="term" value="F:chitin synthase activity"/>
    <property type="evidence" value="ECO:0007669"/>
    <property type="project" value="UniProtKB-EC"/>
</dbReference>
<feature type="transmembrane region" description="Helical" evidence="8">
    <location>
        <begin position="55"/>
        <end position="74"/>
    </location>
</feature>
<evidence type="ECO:0000256" key="6">
    <source>
        <dbReference type="ARBA" id="ARBA00023136"/>
    </source>
</evidence>
<evidence type="ECO:0000256" key="8">
    <source>
        <dbReference type="SAM" id="Phobius"/>
    </source>
</evidence>
<feature type="transmembrane region" description="Helical" evidence="8">
    <location>
        <begin position="953"/>
        <end position="977"/>
    </location>
</feature>
<feature type="region of interest" description="Disordered" evidence="7">
    <location>
        <begin position="1189"/>
        <end position="1211"/>
    </location>
</feature>
<keyword evidence="5 8" id="KW-1133">Transmembrane helix</keyword>
<dbReference type="GO" id="GO:0006031">
    <property type="term" value="P:chitin biosynthetic process"/>
    <property type="evidence" value="ECO:0007669"/>
    <property type="project" value="TreeGrafter"/>
</dbReference>
<dbReference type="InterPro" id="IPR004835">
    <property type="entry name" value="Chitin_synth"/>
</dbReference>
<dbReference type="Proteomes" id="UP000650833">
    <property type="component" value="Unassembled WGS sequence"/>
</dbReference>
<gene>
    <name evidence="9" type="ORF">INT46_001488</name>
</gene>
<dbReference type="InterPro" id="IPR029044">
    <property type="entry name" value="Nucleotide-diphossugar_trans"/>
</dbReference>
<protein>
    <recommendedName>
        <fullName evidence="2">chitin synthase</fullName>
        <ecNumber evidence="2">2.4.1.16</ecNumber>
    </recommendedName>
</protein>
<evidence type="ECO:0000313" key="10">
    <source>
        <dbReference type="Proteomes" id="UP000650833"/>
    </source>
</evidence>
<feature type="non-terminal residue" evidence="9">
    <location>
        <position position="1"/>
    </location>
</feature>
<comment type="caution">
    <text evidence="9">The sequence shown here is derived from an EMBL/GenBank/DDBJ whole genome shotgun (WGS) entry which is preliminary data.</text>
</comment>
<keyword evidence="4 8" id="KW-0812">Transmembrane</keyword>
<evidence type="ECO:0000256" key="2">
    <source>
        <dbReference type="ARBA" id="ARBA00012543"/>
    </source>
</evidence>
<reference evidence="9" key="1">
    <citation type="submission" date="2020-12" db="EMBL/GenBank/DDBJ databases">
        <title>Metabolic potential, ecology and presence of endohyphal bacteria is reflected in genomic diversity of Mucoromycotina.</title>
        <authorList>
            <person name="Muszewska A."/>
            <person name="Okrasinska A."/>
            <person name="Steczkiewicz K."/>
            <person name="Drgas O."/>
            <person name="Orlowska M."/>
            <person name="Perlinska-Lenart U."/>
            <person name="Aleksandrzak-Piekarczyk T."/>
            <person name="Szatraj K."/>
            <person name="Zielenkiewicz U."/>
            <person name="Pilsyk S."/>
            <person name="Malc E."/>
            <person name="Mieczkowski P."/>
            <person name="Kruszewska J.S."/>
            <person name="Biernat P."/>
            <person name="Pawlowska J."/>
        </authorList>
    </citation>
    <scope>NUCLEOTIDE SEQUENCE</scope>
    <source>
        <strain evidence="9">CBS 226.32</strain>
    </source>
</reference>
<dbReference type="EMBL" id="JAEPRC010000059">
    <property type="protein sequence ID" value="KAG2211991.1"/>
    <property type="molecule type" value="Genomic_DNA"/>
</dbReference>
<feature type="region of interest" description="Disordered" evidence="7">
    <location>
        <begin position="755"/>
        <end position="782"/>
    </location>
</feature>
<evidence type="ECO:0000256" key="5">
    <source>
        <dbReference type="ARBA" id="ARBA00022989"/>
    </source>
</evidence>
<organism evidence="9 10">
    <name type="scientific">Mucor plumbeus</name>
    <dbReference type="NCBI Taxonomy" id="97098"/>
    <lineage>
        <taxon>Eukaryota</taxon>
        <taxon>Fungi</taxon>
        <taxon>Fungi incertae sedis</taxon>
        <taxon>Mucoromycota</taxon>
        <taxon>Mucoromycotina</taxon>
        <taxon>Mucoromycetes</taxon>
        <taxon>Mucorales</taxon>
        <taxon>Mucorineae</taxon>
        <taxon>Mucoraceae</taxon>
        <taxon>Mucor</taxon>
    </lineage>
</organism>
<keyword evidence="3" id="KW-0328">Glycosyltransferase</keyword>
<feature type="transmembrane region" description="Helical" evidence="8">
    <location>
        <begin position="924"/>
        <end position="946"/>
    </location>
</feature>
<proteinExistence type="predicted"/>
<dbReference type="PANTHER" id="PTHR22914:SF41">
    <property type="entry name" value="CHITIN SYNTHASE 7"/>
    <property type="match status" value="1"/>
</dbReference>
<feature type="compositionally biased region" description="Low complexity" evidence="7">
    <location>
        <begin position="695"/>
        <end position="705"/>
    </location>
</feature>
<dbReference type="Pfam" id="PF03142">
    <property type="entry name" value="Chitin_synth_2"/>
    <property type="match status" value="2"/>
</dbReference>
<accession>A0A8H7RIY4</accession>
<dbReference type="GO" id="GO:0071944">
    <property type="term" value="C:cell periphery"/>
    <property type="evidence" value="ECO:0007669"/>
    <property type="project" value="TreeGrafter"/>
</dbReference>
<dbReference type="EC" id="2.4.1.16" evidence="2"/>
<dbReference type="SUPFAM" id="SSF53448">
    <property type="entry name" value="Nucleotide-diphospho-sugar transferases"/>
    <property type="match status" value="1"/>
</dbReference>
<dbReference type="GO" id="GO:0030428">
    <property type="term" value="C:cell septum"/>
    <property type="evidence" value="ECO:0007669"/>
    <property type="project" value="TreeGrafter"/>
</dbReference>
<comment type="subcellular location">
    <subcellularLocation>
        <location evidence="1">Membrane</location>
        <topology evidence="1">Multi-pass membrane protein</topology>
    </subcellularLocation>
</comment>
<evidence type="ECO:0000313" key="9">
    <source>
        <dbReference type="EMBL" id="KAG2211991.1"/>
    </source>
</evidence>
<sequence>YMSVEKYSYLRRPTCRRLVWISFSRFLTFFIPDFLLYYVGGLTTYASRQSWREKIALFFLFLFSAAFFCFWLEFISSYFCDPEKPYEYDEVFSNNSKMAAINGKAVDWKHTGINSPMINFVNEYPHHDLSANFPKFMMLSRSTDADQYQDSIINDCVYYQDNAEKADAWLDYILQSYSGYNYNKTKTDHLSQCPMPDNLNITGGPCFYGADYEAQINTLPIKGDIEYDPDVIKRLYNALPSPDNSTKQAYVILDGYVLDVTTYLIGATTVIPLSSTLSSRSFALDRMFLPLDLTLFLYINLGKDITNYFNGNVTENPALYRTCLVHLFQKGVVPSYISSDCTRINPALWATMGVGLLYFLVKMNLAYLSRVSFIHKFLFYSAPEFSSASFIYQHRSSSQLVQWPHTILMVPCFSESSETLKQTLDTLSRSTYDDTKKLLLFVCDGVTTSTQEQKETHVLLLEYLGYSCTEEPLPQAYNSLGQHGKRINYARVYSGYYETGRNRVPYVVIVKIGQPHEEADYYQSHIATAPPGNRGKRDSLVLVFGFLERCMNLANNRITPLDYEIFNQCYNVLGIDPRCFKYLMVTDADIQVQSDVVQKLVSRLEQDRKMLAVSGHVRPANPEENLTTMLQIFPVYMAFFSGLAYEACLRSVMTINGGLVMYKIWTENIPMLLQQQQQDQNLKFLKKWKLLKNRQNQSNNTSQQSLENYHRQQQIHNKWPKLSDEIIVTNPFQDPPSRRSSTTNDSVTTITTATTTATTSHRAHTRSISDGRPNKLSTAVRPESRLSLSARVDIRPCCVHPTVLRGISTPYADTMHMQNVLLLGEEKIMPIVLLKSHPQHRLGFEPEAVGYATLPTNFFSLQALQIRNIRTAFHTQLEMQRVAWQLGITYWILSTTELLDMIFSMPIIVYLYGIFGRSVRQYGMAYVIIACSFTGLVALHILFFLLRRQFRYILWFVLYCLLSLPLFAIWFPILAVWQSNYAEYWYDVWPTTAGRGARLHGIIDNQKRTKSLYNYNRKNKTSEKVTQSGIYDDHYQNYDNMDDGEIDHEVFSVPRMRLGEYEVAEARRLHQAAEAALDSNFTGFTGFAEEGEGGHVLHSPTNASDSGKKTTDIATPPLAQLRDGVHSTRITTNYGPSTGLDMYGSASTWRNRYPNSKFEETPDSPVQNPFADTKNPFDDDYAIYPTFSREHSDEVSPTKSRYNQHRPSHSQSSYFTYASQQNDTTSGNISYSTKLGIQYDMTDGSTLPSSLNSSGFAKIPSYSDHQQHSDEIMMNTMNSDNPILIDGDNTPDDDEQQDRASTLSISSKTFSIYTSEVSYQEQHETHLRNSDRLPRHRIALHNNDSQGLEDDPPSLITNKGLEEGRSRAVHNFTLQQSQQQQNASHANLRQQYDNHATLRNNINNNNNNTVLLKSRRLKKAAATATATATGNGPILHIPSSSSLSHHFRNMSDSTNPPFLKNQSSKSTLATNEVDIQTAIKSEIKLFLQRVNLESTTRAQVKSHLIQHFGIHRIDESDGPLMIFINQCIETVTSELLNSSILK</sequence>
<keyword evidence="6 8" id="KW-0472">Membrane</keyword>
<dbReference type="OrthoDB" id="2235682at2759"/>
<evidence type="ECO:0000256" key="1">
    <source>
        <dbReference type="ARBA" id="ARBA00004141"/>
    </source>
</evidence>
<evidence type="ECO:0000256" key="7">
    <source>
        <dbReference type="SAM" id="MobiDB-lite"/>
    </source>
</evidence>
<keyword evidence="3" id="KW-0808">Transferase</keyword>
<evidence type="ECO:0000256" key="3">
    <source>
        <dbReference type="ARBA" id="ARBA00022676"/>
    </source>
</evidence>
<keyword evidence="10" id="KW-1185">Reference proteome</keyword>
<name>A0A8H7RIY4_9FUNG</name>
<evidence type="ECO:0000256" key="4">
    <source>
        <dbReference type="ARBA" id="ARBA00022692"/>
    </source>
</evidence>
<dbReference type="PANTHER" id="PTHR22914">
    <property type="entry name" value="CHITIN SYNTHASE"/>
    <property type="match status" value="1"/>
</dbReference>
<feature type="region of interest" description="Disordered" evidence="7">
    <location>
        <begin position="695"/>
        <end position="714"/>
    </location>
</feature>
<feature type="transmembrane region" description="Helical" evidence="8">
    <location>
        <begin position="20"/>
        <end position="43"/>
    </location>
</feature>